<dbReference type="EMBL" id="POTM01000052">
    <property type="protein sequence ID" value="TLH63711.1"/>
    <property type="molecule type" value="Genomic_DNA"/>
</dbReference>
<name>A0AA94R9B5_9MYCO</name>
<dbReference type="Proteomes" id="UP000309984">
    <property type="component" value="Unassembled WGS sequence"/>
</dbReference>
<protein>
    <submittedName>
        <fullName evidence="1">Uncharacterized protein</fullName>
    </submittedName>
</protein>
<keyword evidence="2" id="KW-1185">Reference proteome</keyword>
<reference evidence="1 2" key="1">
    <citation type="submission" date="2018-01" db="EMBL/GenBank/DDBJ databases">
        <title>Comparative genomics of Mycobacterium mucogenicum and Mycobacterium neoaurum clade members emphasizing tRNA and non-coding RNA.</title>
        <authorList>
            <person name="Behra P.R.K."/>
            <person name="Pettersson B.M.F."/>
            <person name="Das S."/>
            <person name="Dasgupta S."/>
            <person name="Kirsebom L.A."/>
        </authorList>
    </citation>
    <scope>NUCLEOTIDE SEQUENCE [LARGE SCALE GENOMIC DNA]</scope>
    <source>
        <strain evidence="1 2">DSM 45104</strain>
    </source>
</reference>
<dbReference type="RefSeq" id="WP_138250407.1">
    <property type="nucleotide sequence ID" value="NZ_AP022616.1"/>
</dbReference>
<gene>
    <name evidence="1" type="ORF">C1S79_21345</name>
</gene>
<evidence type="ECO:0000313" key="2">
    <source>
        <dbReference type="Proteomes" id="UP000309984"/>
    </source>
</evidence>
<accession>A0AA94R9B5</accession>
<dbReference type="AlphaFoldDB" id="A0AA94R9B5"/>
<comment type="caution">
    <text evidence="1">The sequence shown here is derived from an EMBL/GenBank/DDBJ whole genome shotgun (WGS) entry which is preliminary data.</text>
</comment>
<proteinExistence type="predicted"/>
<sequence>MRYDILNVSAPAHRVEHLLKAALGATDEPNKFGSKSHLKTPDGGRIRVSASFTDGSKSTVSLHSDFDNAEHNAWAVKVFNTTCAATDADVDLFDEADSVVKSRHRNAA</sequence>
<organism evidence="1 2">
    <name type="scientific">Mycolicibacterium phocaicum</name>
    <dbReference type="NCBI Taxonomy" id="319706"/>
    <lineage>
        <taxon>Bacteria</taxon>
        <taxon>Bacillati</taxon>
        <taxon>Actinomycetota</taxon>
        <taxon>Actinomycetes</taxon>
        <taxon>Mycobacteriales</taxon>
        <taxon>Mycobacteriaceae</taxon>
        <taxon>Mycolicibacterium</taxon>
    </lineage>
</organism>
<evidence type="ECO:0000313" key="1">
    <source>
        <dbReference type="EMBL" id="TLH63711.1"/>
    </source>
</evidence>